<dbReference type="EMBL" id="CP074133">
    <property type="protein sequence ID" value="QUX25336.1"/>
    <property type="molecule type" value="Genomic_DNA"/>
</dbReference>
<dbReference type="Pfam" id="PF07690">
    <property type="entry name" value="MFS_1"/>
    <property type="match status" value="1"/>
</dbReference>
<feature type="transmembrane region" description="Helical" evidence="9">
    <location>
        <begin position="351"/>
        <end position="372"/>
    </location>
</feature>
<keyword evidence="7 9" id="KW-0472">Membrane</keyword>
<name>A0ABX8BTA8_9ACTN</name>
<keyword evidence="5 9" id="KW-0812">Transmembrane</keyword>
<feature type="transmembrane region" description="Helical" evidence="9">
    <location>
        <begin position="99"/>
        <end position="121"/>
    </location>
</feature>
<feature type="domain" description="Major facilitator superfamily (MFS) profile" evidence="10">
    <location>
        <begin position="62"/>
        <end position="516"/>
    </location>
</feature>
<gene>
    <name evidence="11" type="ORF">KGD84_14420</name>
</gene>
<evidence type="ECO:0000256" key="7">
    <source>
        <dbReference type="ARBA" id="ARBA00023136"/>
    </source>
</evidence>
<evidence type="ECO:0000256" key="9">
    <source>
        <dbReference type="SAM" id="Phobius"/>
    </source>
</evidence>
<feature type="compositionally biased region" description="Basic and acidic residues" evidence="8">
    <location>
        <begin position="23"/>
        <end position="32"/>
    </location>
</feature>
<feature type="transmembrane region" description="Helical" evidence="9">
    <location>
        <begin position="384"/>
        <end position="402"/>
    </location>
</feature>
<keyword evidence="12" id="KW-1185">Reference proteome</keyword>
<feature type="transmembrane region" description="Helical" evidence="9">
    <location>
        <begin position="190"/>
        <end position="210"/>
    </location>
</feature>
<dbReference type="PRINTS" id="PR01036">
    <property type="entry name" value="TCRTETB"/>
</dbReference>
<feature type="region of interest" description="Disordered" evidence="8">
    <location>
        <begin position="15"/>
        <end position="56"/>
    </location>
</feature>
<feature type="transmembrane region" description="Helical" evidence="9">
    <location>
        <begin position="216"/>
        <end position="236"/>
    </location>
</feature>
<comment type="subcellular location">
    <subcellularLocation>
        <location evidence="1">Cell membrane</location>
        <topology evidence="1">Multi-pass membrane protein</topology>
    </subcellularLocation>
</comment>
<feature type="transmembrane region" description="Helical" evidence="9">
    <location>
        <begin position="408"/>
        <end position="434"/>
    </location>
</feature>
<evidence type="ECO:0000256" key="6">
    <source>
        <dbReference type="ARBA" id="ARBA00022989"/>
    </source>
</evidence>
<keyword evidence="6 9" id="KW-1133">Transmembrane helix</keyword>
<reference evidence="11 12" key="1">
    <citation type="submission" date="2021-05" db="EMBL/GenBank/DDBJ databases">
        <title>Direct Submission.</title>
        <authorList>
            <person name="Li K."/>
            <person name="Gao J."/>
        </authorList>
    </citation>
    <scope>NUCLEOTIDE SEQUENCE [LARGE SCALE GENOMIC DNA]</scope>
    <source>
        <strain evidence="11 12">Mg02</strain>
    </source>
</reference>
<dbReference type="InterPro" id="IPR020846">
    <property type="entry name" value="MFS_dom"/>
</dbReference>
<dbReference type="NCBIfam" id="TIGR00711">
    <property type="entry name" value="efflux_EmrB"/>
    <property type="match status" value="1"/>
</dbReference>
<dbReference type="Gene3D" id="1.20.1720.10">
    <property type="entry name" value="Multidrug resistance protein D"/>
    <property type="match status" value="1"/>
</dbReference>
<dbReference type="PANTHER" id="PTHR42718">
    <property type="entry name" value="MAJOR FACILITATOR SUPERFAMILY MULTIDRUG TRANSPORTER MFSC"/>
    <property type="match status" value="1"/>
</dbReference>
<evidence type="ECO:0000259" key="10">
    <source>
        <dbReference type="PROSITE" id="PS50850"/>
    </source>
</evidence>
<dbReference type="SUPFAM" id="SSF103473">
    <property type="entry name" value="MFS general substrate transporter"/>
    <property type="match status" value="1"/>
</dbReference>
<accession>A0ABX8BTA8</accession>
<dbReference type="PANTHER" id="PTHR42718:SF9">
    <property type="entry name" value="MAJOR FACILITATOR SUPERFAMILY MULTIDRUG TRANSPORTER MFSC"/>
    <property type="match status" value="1"/>
</dbReference>
<feature type="transmembrane region" description="Helical" evidence="9">
    <location>
        <begin position="455"/>
        <end position="476"/>
    </location>
</feature>
<evidence type="ECO:0000313" key="11">
    <source>
        <dbReference type="EMBL" id="QUX25336.1"/>
    </source>
</evidence>
<evidence type="ECO:0000256" key="2">
    <source>
        <dbReference type="ARBA" id="ARBA00008537"/>
    </source>
</evidence>
<dbReference type="InterPro" id="IPR011701">
    <property type="entry name" value="MFS"/>
</dbReference>
<dbReference type="CDD" id="cd17503">
    <property type="entry name" value="MFS_LmrB_MDR_like"/>
    <property type="match status" value="1"/>
</dbReference>
<evidence type="ECO:0000256" key="1">
    <source>
        <dbReference type="ARBA" id="ARBA00004651"/>
    </source>
</evidence>
<dbReference type="Proteomes" id="UP000676079">
    <property type="component" value="Chromosome"/>
</dbReference>
<sequence>MWKVGSFPGENICTPCIPRLHPPRTDGHHEPQRTLVTGTPTPSDRAPETADTGPEPRADRLVIPLLLVSAFVVILNETIMGVALPALNKDLGISVSTGQWLTSAFMLVMAVVIPATGYLLQRFHVRQVFIAAMSLFTLGTLLCFLAPGFAFLLMGRVVQAVGTAIMMPLLMTTILNTVPAERRGRTMGNISIVMSVAPAVGPTLAGLILSVLDWRWMFGLVLPIALLGLTLGALFIRNVTEPRPSTIDMFSVLISAFAFGGLVYGFSSLGGHGGGPIPPQLAIGIGAVALVVFVWRQIRLQRDERALLDLRVFRSTQFSISIGLVAVSFMALFGTLILLPLYMQNVLEYDTLATGLALLPGGLTMGLIAPFVGRLYDKLGPRPLVIPGAALVSAILWAMTTFDTQTPLGFIIATHVMLTIGLGLMFTPLLTGALGSLTPQLYSHGSAVVGTVQQVAGAAGTAAFVAVMAASTAGYLGDGLPETEAMAGGIHVAFLLGASISVLAFAATFFVRRAAAGTGEVPAAAAAH</sequence>
<comment type="similarity">
    <text evidence="2">Belongs to the major facilitator superfamily. EmrB family.</text>
</comment>
<keyword evidence="3" id="KW-0813">Transport</keyword>
<feature type="transmembrane region" description="Helical" evidence="9">
    <location>
        <begin position="157"/>
        <end position="178"/>
    </location>
</feature>
<dbReference type="PROSITE" id="PS50850">
    <property type="entry name" value="MFS"/>
    <property type="match status" value="1"/>
</dbReference>
<feature type="transmembrane region" description="Helical" evidence="9">
    <location>
        <begin position="128"/>
        <end position="151"/>
    </location>
</feature>
<feature type="transmembrane region" description="Helical" evidence="9">
    <location>
        <begin position="65"/>
        <end position="87"/>
    </location>
</feature>
<feature type="transmembrane region" description="Helical" evidence="9">
    <location>
        <begin position="318"/>
        <end position="339"/>
    </location>
</feature>
<evidence type="ECO:0000256" key="5">
    <source>
        <dbReference type="ARBA" id="ARBA00022692"/>
    </source>
</evidence>
<feature type="transmembrane region" description="Helical" evidence="9">
    <location>
        <begin position="248"/>
        <end position="267"/>
    </location>
</feature>
<feature type="transmembrane region" description="Helical" evidence="9">
    <location>
        <begin position="279"/>
        <end position="298"/>
    </location>
</feature>
<evidence type="ECO:0000256" key="3">
    <source>
        <dbReference type="ARBA" id="ARBA00022448"/>
    </source>
</evidence>
<protein>
    <submittedName>
        <fullName evidence="11">Multidrug efflux MFS transporter</fullName>
    </submittedName>
</protein>
<dbReference type="InterPro" id="IPR036259">
    <property type="entry name" value="MFS_trans_sf"/>
</dbReference>
<proteinExistence type="inferred from homology"/>
<evidence type="ECO:0000256" key="8">
    <source>
        <dbReference type="SAM" id="MobiDB-lite"/>
    </source>
</evidence>
<evidence type="ECO:0000313" key="12">
    <source>
        <dbReference type="Proteomes" id="UP000676079"/>
    </source>
</evidence>
<feature type="transmembrane region" description="Helical" evidence="9">
    <location>
        <begin position="488"/>
        <end position="511"/>
    </location>
</feature>
<dbReference type="Gene3D" id="1.20.1250.20">
    <property type="entry name" value="MFS general substrate transporter like domains"/>
    <property type="match status" value="1"/>
</dbReference>
<dbReference type="InterPro" id="IPR004638">
    <property type="entry name" value="EmrB-like"/>
</dbReference>
<organism evidence="11 12">
    <name type="scientific">Nocardiopsis changdeensis</name>
    <dbReference type="NCBI Taxonomy" id="2831969"/>
    <lineage>
        <taxon>Bacteria</taxon>
        <taxon>Bacillati</taxon>
        <taxon>Actinomycetota</taxon>
        <taxon>Actinomycetes</taxon>
        <taxon>Streptosporangiales</taxon>
        <taxon>Nocardiopsidaceae</taxon>
        <taxon>Nocardiopsis</taxon>
    </lineage>
</organism>
<evidence type="ECO:0000256" key="4">
    <source>
        <dbReference type="ARBA" id="ARBA00022475"/>
    </source>
</evidence>
<keyword evidence="4" id="KW-1003">Cell membrane</keyword>